<dbReference type="GO" id="GO:0006412">
    <property type="term" value="P:translation"/>
    <property type="evidence" value="ECO:0007669"/>
    <property type="project" value="InterPro"/>
</dbReference>
<dbReference type="Gene3D" id="2.40.10.190">
    <property type="entry name" value="translation elongation factor selb, chain A, domain 4"/>
    <property type="match status" value="1"/>
</dbReference>
<dbReference type="Ensembl" id="ENSEAST00005032157.2">
    <property type="protein sequence ID" value="ENSEASP00005029584.1"/>
    <property type="gene ID" value="ENSEASG00005020114.2"/>
</dbReference>
<protein>
    <recommendedName>
        <fullName evidence="7">Large ribosomal subunit protein eL33</fullName>
    </recommendedName>
    <alternativeName>
        <fullName evidence="8">60S ribosomal protein L35a</fullName>
    </alternativeName>
</protein>
<evidence type="ECO:0000256" key="1">
    <source>
        <dbReference type="ARBA" id="ARBA00004496"/>
    </source>
</evidence>
<evidence type="ECO:0000313" key="11">
    <source>
        <dbReference type="Proteomes" id="UP000694387"/>
    </source>
</evidence>
<dbReference type="SUPFAM" id="SSF50447">
    <property type="entry name" value="Translation proteins"/>
    <property type="match status" value="1"/>
</dbReference>
<dbReference type="FunFam" id="2.40.10.190:FF:000005">
    <property type="entry name" value="60S ribosomal protein L35a"/>
    <property type="match status" value="1"/>
</dbReference>
<comment type="subcellular location">
    <subcellularLocation>
        <location evidence="1">Cytoplasm</location>
    </subcellularLocation>
</comment>
<evidence type="ECO:0000256" key="9">
    <source>
        <dbReference type="ARBA" id="ARBA00045649"/>
    </source>
</evidence>
<evidence type="ECO:0000256" key="7">
    <source>
        <dbReference type="ARBA" id="ARBA00035228"/>
    </source>
</evidence>
<evidence type="ECO:0000256" key="4">
    <source>
        <dbReference type="ARBA" id="ARBA00022490"/>
    </source>
</evidence>
<evidence type="ECO:0000256" key="2">
    <source>
        <dbReference type="ARBA" id="ARBA00009269"/>
    </source>
</evidence>
<reference evidence="10" key="3">
    <citation type="submission" date="2025-09" db="UniProtKB">
        <authorList>
            <consortium name="Ensembl"/>
        </authorList>
    </citation>
    <scope>IDENTIFICATION</scope>
</reference>
<dbReference type="Proteomes" id="UP000694387">
    <property type="component" value="Chromosome 4"/>
</dbReference>
<dbReference type="InterPro" id="IPR009000">
    <property type="entry name" value="Transl_B-barrel_sf"/>
</dbReference>
<dbReference type="PANTHER" id="PTHR10902">
    <property type="entry name" value="60S RIBOSOMAL PROTEIN L35A"/>
    <property type="match status" value="1"/>
</dbReference>
<proteinExistence type="inferred from homology"/>
<name>A0A8C4MPH2_EQUAS</name>
<reference evidence="10" key="2">
    <citation type="submission" date="2025-08" db="UniProtKB">
        <authorList>
            <consortium name="Ensembl"/>
        </authorList>
    </citation>
    <scope>IDENTIFICATION</scope>
</reference>
<organism evidence="10 11">
    <name type="scientific">Equus asinus</name>
    <name type="common">Donkey</name>
    <name type="synonym">Equus africanus asinus</name>
    <dbReference type="NCBI Taxonomy" id="9793"/>
    <lineage>
        <taxon>Eukaryota</taxon>
        <taxon>Metazoa</taxon>
        <taxon>Chordata</taxon>
        <taxon>Craniata</taxon>
        <taxon>Vertebrata</taxon>
        <taxon>Euteleostomi</taxon>
        <taxon>Mammalia</taxon>
        <taxon>Eutheria</taxon>
        <taxon>Laurasiatheria</taxon>
        <taxon>Perissodactyla</taxon>
        <taxon>Equidae</taxon>
        <taxon>Equus</taxon>
    </lineage>
</organism>
<accession>A0A8C4MPH2</accession>
<keyword evidence="5" id="KW-0689">Ribosomal protein</keyword>
<dbReference type="GO" id="GO:0022625">
    <property type="term" value="C:cytosolic large ribosomal subunit"/>
    <property type="evidence" value="ECO:0007669"/>
    <property type="project" value="UniProtKB-ARBA"/>
</dbReference>
<comment type="function">
    <text evidence="9">Component of the large ribosomal subunit. The ribosome is a large ribonucleoprotein complex responsible for the synthesis of proteins in the cell. Required for the proliferation and viability of hematopoietic cells.</text>
</comment>
<evidence type="ECO:0000313" key="10">
    <source>
        <dbReference type="Ensembl" id="ENSEASP00005029584.1"/>
    </source>
</evidence>
<evidence type="ECO:0000256" key="3">
    <source>
        <dbReference type="ARBA" id="ARBA00011133"/>
    </source>
</evidence>
<dbReference type="InterPro" id="IPR038661">
    <property type="entry name" value="Ribosomal_eL33_sf"/>
</dbReference>
<comment type="subunit">
    <text evidence="3">Component of the large ribosomal subunit.</text>
</comment>
<keyword evidence="6" id="KW-0687">Ribonucleoprotein</keyword>
<evidence type="ECO:0000256" key="8">
    <source>
        <dbReference type="ARBA" id="ARBA00035530"/>
    </source>
</evidence>
<dbReference type="GO" id="GO:0003735">
    <property type="term" value="F:structural constituent of ribosome"/>
    <property type="evidence" value="ECO:0007669"/>
    <property type="project" value="InterPro"/>
</dbReference>
<comment type="similarity">
    <text evidence="2">Belongs to the eukaryotic ribosomal protein eL33 family.</text>
</comment>
<sequence length="91" mass="9977">MISISGSLWSKAIFAGHKRGLQKQREHTALLTIEGVYARGETEFHLGKRCAYVYKAKNSTVTPGGKPNKTRAAWGKVIPAHGNSSMLCTKF</sequence>
<dbReference type="OMA" id="KGNSCPW"/>
<evidence type="ECO:0000256" key="5">
    <source>
        <dbReference type="ARBA" id="ARBA00022980"/>
    </source>
</evidence>
<dbReference type="GeneTree" id="ENSGT00390000016972"/>
<evidence type="ECO:0000256" key="6">
    <source>
        <dbReference type="ARBA" id="ARBA00023274"/>
    </source>
</evidence>
<keyword evidence="11" id="KW-1185">Reference proteome</keyword>
<dbReference type="Pfam" id="PF01247">
    <property type="entry name" value="Ribosomal_L35Ae"/>
    <property type="match status" value="1"/>
</dbReference>
<dbReference type="InterPro" id="IPR001780">
    <property type="entry name" value="Ribosomal_eL33"/>
</dbReference>
<reference evidence="10 11" key="1">
    <citation type="journal article" date="2020" name="Nat. Commun.">
        <title>Donkey genomes provide new insights into domestication and selection for coat color.</title>
        <authorList>
            <person name="Wang"/>
            <person name="C."/>
            <person name="Li"/>
            <person name="H."/>
            <person name="Guo"/>
            <person name="Y."/>
            <person name="Huang"/>
            <person name="J."/>
            <person name="Sun"/>
            <person name="Y."/>
            <person name="Min"/>
            <person name="J."/>
            <person name="Wang"/>
            <person name="J."/>
            <person name="Fang"/>
            <person name="X."/>
            <person name="Zhao"/>
            <person name="Z."/>
            <person name="Wang"/>
            <person name="S."/>
            <person name="Zhang"/>
            <person name="Y."/>
            <person name="Liu"/>
            <person name="Q."/>
            <person name="Jiang"/>
            <person name="Q."/>
            <person name="Wang"/>
            <person name="X."/>
            <person name="Guo"/>
            <person name="Y."/>
            <person name="Yang"/>
            <person name="C."/>
            <person name="Wang"/>
            <person name="Y."/>
            <person name="Tian"/>
            <person name="F."/>
            <person name="Zhuang"/>
            <person name="G."/>
            <person name="Fan"/>
            <person name="Y."/>
            <person name="Gao"/>
            <person name="Q."/>
            <person name="Li"/>
            <person name="Y."/>
            <person name="Ju"/>
            <person name="Z."/>
            <person name="Li"/>
            <person name="J."/>
            <person name="Li"/>
            <person name="R."/>
            <person name="Hou"/>
            <person name="M."/>
            <person name="Yang"/>
            <person name="G."/>
            <person name="Liu"/>
            <person name="G."/>
            <person name="Liu"/>
            <person name="W."/>
            <person name="Guo"/>
            <person name="J."/>
            <person name="Pan"/>
            <person name="S."/>
            <person name="Fan"/>
            <person name="G."/>
            <person name="Zhang"/>
            <person name="W."/>
            <person name="Zhang"/>
            <person name="R."/>
            <person name="Yu"/>
            <person name="J."/>
            <person name="Zhang"/>
            <person name="X."/>
            <person name="Yin"/>
            <person name="Q."/>
            <person name="Ji"/>
            <person name="C."/>
            <person name="Jin"/>
            <person name="Y."/>
            <person name="Yue"/>
            <person name="G."/>
            <person name="Liu"/>
            <person name="M."/>
            <person name="Xu"/>
            <person name="J."/>
            <person name="Liu"/>
            <person name="S."/>
            <person name="Jordana"/>
            <person name="J."/>
            <person name="Noce"/>
            <person name="A."/>
            <person name="Amills"/>
            <person name="M."/>
            <person name="Wu"/>
            <person name="D.D."/>
            <person name="Li"/>
            <person name="S."/>
            <person name="Zhou"/>
            <person name="X. and Zhong"/>
            <person name="J."/>
        </authorList>
    </citation>
    <scope>NUCLEOTIDE SEQUENCE [LARGE SCALE GENOMIC DNA]</scope>
</reference>
<keyword evidence="4" id="KW-0963">Cytoplasm</keyword>
<dbReference type="AlphaFoldDB" id="A0A8C4MPH2"/>